<dbReference type="Gramene" id="rna26113">
    <property type="protein sequence ID" value="RHN63416.1"/>
    <property type="gene ID" value="gene26113"/>
</dbReference>
<reference evidence="4" key="3">
    <citation type="submission" date="2015-04" db="UniProtKB">
        <authorList>
            <consortium name="EnsemblPlants"/>
        </authorList>
    </citation>
    <scope>IDENTIFICATION</scope>
    <source>
        <strain evidence="4">cv. Jemalong A17</strain>
    </source>
</reference>
<keyword evidence="5" id="KW-1185">Reference proteome</keyword>
<protein>
    <submittedName>
        <fullName evidence="2">Transmembrane protein, putative</fullName>
    </submittedName>
</protein>
<sequence>MNFSISDPKNLIPSPSSQPHTFSFRLFISFLTSTKSSNFLPKGFLLISLFLLNLPLSRVIFLIKFKGVIERVGVKS</sequence>
<evidence type="ECO:0000256" key="1">
    <source>
        <dbReference type="SAM" id="Phobius"/>
    </source>
</evidence>
<name>G7JMP8_MEDTR</name>
<keyword evidence="1" id="KW-1133">Transmembrane helix</keyword>
<evidence type="ECO:0000313" key="5">
    <source>
        <dbReference type="Proteomes" id="UP000002051"/>
    </source>
</evidence>
<dbReference type="EMBL" id="PSQE01000004">
    <property type="protein sequence ID" value="RHN63416.1"/>
    <property type="molecule type" value="Genomic_DNA"/>
</dbReference>
<reference evidence="2 5" key="2">
    <citation type="journal article" date="2014" name="BMC Genomics">
        <title>An improved genome release (version Mt4.0) for the model legume Medicago truncatula.</title>
        <authorList>
            <person name="Tang H."/>
            <person name="Krishnakumar V."/>
            <person name="Bidwell S."/>
            <person name="Rosen B."/>
            <person name="Chan A."/>
            <person name="Zhou S."/>
            <person name="Gentzbittel L."/>
            <person name="Childs K.L."/>
            <person name="Yandell M."/>
            <person name="Gundlach H."/>
            <person name="Mayer K.F."/>
            <person name="Schwartz D.C."/>
            <person name="Town C.D."/>
        </authorList>
    </citation>
    <scope>GENOME REANNOTATION</scope>
    <source>
        <strain evidence="4 5">cv. Jemalong A17</strain>
    </source>
</reference>
<dbReference type="HOGENOM" id="CLU_2658214_0_0_1"/>
<dbReference type="Proteomes" id="UP000002051">
    <property type="component" value="Chromosome 4"/>
</dbReference>
<reference evidence="3" key="4">
    <citation type="journal article" date="2018" name="Nat. Plants">
        <title>Whole-genome landscape of Medicago truncatula symbiotic genes.</title>
        <authorList>
            <person name="Pecrix Y."/>
            <person name="Gamas P."/>
            <person name="Carrere S."/>
        </authorList>
    </citation>
    <scope>NUCLEOTIDE SEQUENCE</scope>
    <source>
        <tissue evidence="3">Leaves</tissue>
    </source>
</reference>
<keyword evidence="1 2" id="KW-0812">Transmembrane</keyword>
<feature type="transmembrane region" description="Helical" evidence="1">
    <location>
        <begin position="43"/>
        <end position="63"/>
    </location>
</feature>
<dbReference type="AlphaFoldDB" id="G7JMP8"/>
<accession>G7JMP8</accession>
<reference evidence="2 5" key="1">
    <citation type="journal article" date="2011" name="Nature">
        <title>The Medicago genome provides insight into the evolution of rhizobial symbioses.</title>
        <authorList>
            <person name="Young N.D."/>
            <person name="Debelle F."/>
            <person name="Oldroyd G.E."/>
            <person name="Geurts R."/>
            <person name="Cannon S.B."/>
            <person name="Udvardi M.K."/>
            <person name="Benedito V.A."/>
            <person name="Mayer K.F."/>
            <person name="Gouzy J."/>
            <person name="Schoof H."/>
            <person name="Van de Peer Y."/>
            <person name="Proost S."/>
            <person name="Cook D.R."/>
            <person name="Meyers B.C."/>
            <person name="Spannagl M."/>
            <person name="Cheung F."/>
            <person name="De Mita S."/>
            <person name="Krishnakumar V."/>
            <person name="Gundlach H."/>
            <person name="Zhou S."/>
            <person name="Mudge J."/>
            <person name="Bharti A.K."/>
            <person name="Murray J.D."/>
            <person name="Naoumkina M.A."/>
            <person name="Rosen B."/>
            <person name="Silverstein K.A."/>
            <person name="Tang H."/>
            <person name="Rombauts S."/>
            <person name="Zhao P.X."/>
            <person name="Zhou P."/>
            <person name="Barbe V."/>
            <person name="Bardou P."/>
            <person name="Bechner M."/>
            <person name="Bellec A."/>
            <person name="Berger A."/>
            <person name="Berges H."/>
            <person name="Bidwell S."/>
            <person name="Bisseling T."/>
            <person name="Choisne N."/>
            <person name="Couloux A."/>
            <person name="Denny R."/>
            <person name="Deshpande S."/>
            <person name="Dai X."/>
            <person name="Doyle J.J."/>
            <person name="Dudez A.M."/>
            <person name="Farmer A.D."/>
            <person name="Fouteau S."/>
            <person name="Franken C."/>
            <person name="Gibelin C."/>
            <person name="Gish J."/>
            <person name="Goldstein S."/>
            <person name="Gonzalez A.J."/>
            <person name="Green P.J."/>
            <person name="Hallab A."/>
            <person name="Hartog M."/>
            <person name="Hua A."/>
            <person name="Humphray S.J."/>
            <person name="Jeong D.H."/>
            <person name="Jing Y."/>
            <person name="Jocker A."/>
            <person name="Kenton S.M."/>
            <person name="Kim D.J."/>
            <person name="Klee K."/>
            <person name="Lai H."/>
            <person name="Lang C."/>
            <person name="Lin S."/>
            <person name="Macmil S.L."/>
            <person name="Magdelenat G."/>
            <person name="Matthews L."/>
            <person name="McCorrison J."/>
            <person name="Monaghan E.L."/>
            <person name="Mun J.H."/>
            <person name="Najar F.Z."/>
            <person name="Nicholson C."/>
            <person name="Noirot C."/>
            <person name="O'Bleness M."/>
            <person name="Paule C.R."/>
            <person name="Poulain J."/>
            <person name="Prion F."/>
            <person name="Qin B."/>
            <person name="Qu C."/>
            <person name="Retzel E.F."/>
            <person name="Riddle C."/>
            <person name="Sallet E."/>
            <person name="Samain S."/>
            <person name="Samson N."/>
            <person name="Sanders I."/>
            <person name="Saurat O."/>
            <person name="Scarpelli C."/>
            <person name="Schiex T."/>
            <person name="Segurens B."/>
            <person name="Severin A.J."/>
            <person name="Sherrier D.J."/>
            <person name="Shi R."/>
            <person name="Sims S."/>
            <person name="Singer S.R."/>
            <person name="Sinharoy S."/>
            <person name="Sterck L."/>
            <person name="Viollet A."/>
            <person name="Wang B.B."/>
            <person name="Wang K."/>
            <person name="Wang M."/>
            <person name="Wang X."/>
            <person name="Warfsmann J."/>
            <person name="Weissenbach J."/>
            <person name="White D.D."/>
            <person name="White J.D."/>
            <person name="Wiley G.B."/>
            <person name="Wincker P."/>
            <person name="Xing Y."/>
            <person name="Yang L."/>
            <person name="Yao Z."/>
            <person name="Ying F."/>
            <person name="Zhai J."/>
            <person name="Zhou L."/>
            <person name="Zuber A."/>
            <person name="Denarie J."/>
            <person name="Dixon R.A."/>
            <person name="May G.D."/>
            <person name="Schwartz D.C."/>
            <person name="Rogers J."/>
            <person name="Quetier F."/>
            <person name="Town C.D."/>
            <person name="Roe B.A."/>
        </authorList>
    </citation>
    <scope>NUCLEOTIDE SEQUENCE [LARGE SCALE GENOMIC DNA]</scope>
    <source>
        <strain evidence="2">A17</strain>
        <strain evidence="4 5">cv. Jemalong A17</strain>
    </source>
</reference>
<evidence type="ECO:0000313" key="4">
    <source>
        <dbReference type="EnsemblPlants" id="AES91108"/>
    </source>
</evidence>
<evidence type="ECO:0000313" key="2">
    <source>
        <dbReference type="EMBL" id="AES91108.1"/>
    </source>
</evidence>
<gene>
    <name evidence="2" type="ordered locus">MTR_4g104340</name>
    <name evidence="3" type="ORF">MtrunA17_Chr4g0058041</name>
</gene>
<organism evidence="2 5">
    <name type="scientific">Medicago truncatula</name>
    <name type="common">Barrel medic</name>
    <name type="synonym">Medicago tribuloides</name>
    <dbReference type="NCBI Taxonomy" id="3880"/>
    <lineage>
        <taxon>Eukaryota</taxon>
        <taxon>Viridiplantae</taxon>
        <taxon>Streptophyta</taxon>
        <taxon>Embryophyta</taxon>
        <taxon>Tracheophyta</taxon>
        <taxon>Spermatophyta</taxon>
        <taxon>Magnoliopsida</taxon>
        <taxon>eudicotyledons</taxon>
        <taxon>Gunneridae</taxon>
        <taxon>Pentapetalae</taxon>
        <taxon>rosids</taxon>
        <taxon>fabids</taxon>
        <taxon>Fabales</taxon>
        <taxon>Fabaceae</taxon>
        <taxon>Papilionoideae</taxon>
        <taxon>50 kb inversion clade</taxon>
        <taxon>NPAAA clade</taxon>
        <taxon>Hologalegina</taxon>
        <taxon>IRL clade</taxon>
        <taxon>Trifolieae</taxon>
        <taxon>Medicago</taxon>
    </lineage>
</organism>
<dbReference type="EnsemblPlants" id="AES91108">
    <property type="protein sequence ID" value="AES91108"/>
    <property type="gene ID" value="MTR_4g104340"/>
</dbReference>
<dbReference type="PaxDb" id="3880-AES91108"/>
<dbReference type="EMBL" id="CM001220">
    <property type="protein sequence ID" value="AES91108.1"/>
    <property type="molecule type" value="Genomic_DNA"/>
</dbReference>
<keyword evidence="1" id="KW-0472">Membrane</keyword>
<proteinExistence type="predicted"/>
<dbReference type="Proteomes" id="UP000265566">
    <property type="component" value="Chromosome 4"/>
</dbReference>
<evidence type="ECO:0000313" key="3">
    <source>
        <dbReference type="EMBL" id="RHN63416.1"/>
    </source>
</evidence>